<evidence type="ECO:0000313" key="3">
    <source>
        <dbReference type="Proteomes" id="UP000770889"/>
    </source>
</evidence>
<dbReference type="Proteomes" id="UP000770889">
    <property type="component" value="Unassembled WGS sequence"/>
</dbReference>
<reference evidence="2 3" key="1">
    <citation type="submission" date="2021-05" db="EMBL/GenBank/DDBJ databases">
        <title>Genetic and Functional Diversity in Clade A Lucinid endosymbionts from the Bahamas.</title>
        <authorList>
            <person name="Giani N.M."/>
            <person name="Engel A.S."/>
            <person name="Campbell B.J."/>
        </authorList>
    </citation>
    <scope>NUCLEOTIDE SEQUENCE [LARGE SCALE GENOMIC DNA]</scope>
    <source>
        <strain evidence="2">LUC16012Gg_MoonRockCtena</strain>
    </source>
</reference>
<accession>A0A944M6E6</accession>
<gene>
    <name evidence="2" type="ORF">KME65_03710</name>
</gene>
<evidence type="ECO:0000313" key="2">
    <source>
        <dbReference type="EMBL" id="MBT2988049.1"/>
    </source>
</evidence>
<comment type="caution">
    <text evidence="2">The sequence shown here is derived from an EMBL/GenBank/DDBJ whole genome shotgun (WGS) entry which is preliminary data.</text>
</comment>
<proteinExistence type="predicted"/>
<dbReference type="AlphaFoldDB" id="A0A944M6E6"/>
<feature type="region of interest" description="Disordered" evidence="1">
    <location>
        <begin position="82"/>
        <end position="105"/>
    </location>
</feature>
<organism evidence="2 3">
    <name type="scientific">Candidatus Thiodiazotropha taylori</name>
    <dbReference type="NCBI Taxonomy" id="2792791"/>
    <lineage>
        <taxon>Bacteria</taxon>
        <taxon>Pseudomonadati</taxon>
        <taxon>Pseudomonadota</taxon>
        <taxon>Gammaproteobacteria</taxon>
        <taxon>Chromatiales</taxon>
        <taxon>Sedimenticolaceae</taxon>
        <taxon>Candidatus Thiodiazotropha</taxon>
    </lineage>
</organism>
<feature type="compositionally biased region" description="Basic and acidic residues" evidence="1">
    <location>
        <begin position="82"/>
        <end position="94"/>
    </location>
</feature>
<name>A0A944M6E6_9GAMM</name>
<protein>
    <submittedName>
        <fullName evidence="2">Uncharacterized protein</fullName>
    </submittedName>
</protein>
<sequence length="105" mass="12252">MKEYSEQRIGMGPIPTEPKYYLNREQVNGLAVLRKFGWRIVCIRRPSLFETTTIMLHKNSNKLGVLGIDGILRITDNIKIRDKTKNMRDGESPRSHPLQFRKSPR</sequence>
<dbReference type="EMBL" id="JAHHGM010000002">
    <property type="protein sequence ID" value="MBT2988049.1"/>
    <property type="molecule type" value="Genomic_DNA"/>
</dbReference>
<evidence type="ECO:0000256" key="1">
    <source>
        <dbReference type="SAM" id="MobiDB-lite"/>
    </source>
</evidence>